<keyword evidence="6" id="KW-0472">Membrane</keyword>
<dbReference type="PANTHER" id="PTHR43298:SF2">
    <property type="entry name" value="FMN_FAD EXPORTER YEEO-RELATED"/>
    <property type="match status" value="1"/>
</dbReference>
<evidence type="ECO:0000256" key="3">
    <source>
        <dbReference type="ARBA" id="ARBA00020268"/>
    </source>
</evidence>
<feature type="transmembrane region" description="Helical" evidence="6">
    <location>
        <begin position="191"/>
        <end position="213"/>
    </location>
</feature>
<dbReference type="InterPro" id="IPR002528">
    <property type="entry name" value="MATE_fam"/>
</dbReference>
<dbReference type="PANTHER" id="PTHR43298">
    <property type="entry name" value="MULTIDRUG RESISTANCE PROTEIN NORM-RELATED"/>
    <property type="match status" value="1"/>
</dbReference>
<comment type="similarity">
    <text evidence="2">Belongs to the multi antimicrobial extrusion (MATE) (TC 2.A.66.1) family.</text>
</comment>
<evidence type="ECO:0000256" key="5">
    <source>
        <dbReference type="ARBA" id="ARBA00031636"/>
    </source>
</evidence>
<keyword evidence="6" id="KW-1133">Transmembrane helix</keyword>
<organism evidence="7 8">
    <name type="scientific">Candidatus Alectryocaccomicrobium excrementavium</name>
    <dbReference type="NCBI Taxonomy" id="2840668"/>
    <lineage>
        <taxon>Bacteria</taxon>
        <taxon>Bacillati</taxon>
        <taxon>Bacillota</taxon>
        <taxon>Clostridia</taxon>
        <taxon>Candidatus Alectryocaccomicrobium</taxon>
    </lineage>
</organism>
<feature type="transmembrane region" description="Helical" evidence="6">
    <location>
        <begin position="351"/>
        <end position="372"/>
    </location>
</feature>
<evidence type="ECO:0000256" key="1">
    <source>
        <dbReference type="ARBA" id="ARBA00003408"/>
    </source>
</evidence>
<dbReference type="GO" id="GO:0005886">
    <property type="term" value="C:plasma membrane"/>
    <property type="evidence" value="ECO:0007669"/>
    <property type="project" value="TreeGrafter"/>
</dbReference>
<keyword evidence="4" id="KW-0813">Transport</keyword>
<feature type="transmembrane region" description="Helical" evidence="6">
    <location>
        <begin position="310"/>
        <end position="330"/>
    </location>
</feature>
<feature type="transmembrane region" description="Helical" evidence="6">
    <location>
        <begin position="421"/>
        <end position="442"/>
    </location>
</feature>
<dbReference type="Proteomes" id="UP000824140">
    <property type="component" value="Unassembled WGS sequence"/>
</dbReference>
<comment type="caution">
    <text evidence="7">The sequence shown here is derived from an EMBL/GenBank/DDBJ whole genome shotgun (WGS) entry which is preliminary data.</text>
</comment>
<feature type="transmembrane region" description="Helical" evidence="6">
    <location>
        <begin position="225"/>
        <end position="246"/>
    </location>
</feature>
<dbReference type="Pfam" id="PF01554">
    <property type="entry name" value="MatE"/>
    <property type="match status" value="2"/>
</dbReference>
<dbReference type="NCBIfam" id="TIGR00797">
    <property type="entry name" value="matE"/>
    <property type="match status" value="1"/>
</dbReference>
<evidence type="ECO:0000256" key="6">
    <source>
        <dbReference type="SAM" id="Phobius"/>
    </source>
</evidence>
<protein>
    <recommendedName>
        <fullName evidence="3">Probable multidrug resistance protein NorM</fullName>
    </recommendedName>
    <alternativeName>
        <fullName evidence="5">Multidrug-efflux transporter</fullName>
    </alternativeName>
</protein>
<dbReference type="GO" id="GO:0042910">
    <property type="term" value="F:xenobiotic transmembrane transporter activity"/>
    <property type="evidence" value="ECO:0007669"/>
    <property type="project" value="InterPro"/>
</dbReference>
<evidence type="ECO:0000256" key="2">
    <source>
        <dbReference type="ARBA" id="ARBA00010199"/>
    </source>
</evidence>
<accession>A0A9D1FZE7</accession>
<comment type="function">
    <text evidence="1">Multidrug efflux pump.</text>
</comment>
<evidence type="ECO:0000313" key="8">
    <source>
        <dbReference type="Proteomes" id="UP000824140"/>
    </source>
</evidence>
<feature type="transmembrane region" description="Helical" evidence="6">
    <location>
        <begin position="384"/>
        <end position="409"/>
    </location>
</feature>
<reference evidence="7" key="2">
    <citation type="journal article" date="2021" name="PeerJ">
        <title>Extensive microbial diversity within the chicken gut microbiome revealed by metagenomics and culture.</title>
        <authorList>
            <person name="Gilroy R."/>
            <person name="Ravi A."/>
            <person name="Getino M."/>
            <person name="Pursley I."/>
            <person name="Horton D.L."/>
            <person name="Alikhan N.F."/>
            <person name="Baker D."/>
            <person name="Gharbi K."/>
            <person name="Hall N."/>
            <person name="Watson M."/>
            <person name="Adriaenssens E.M."/>
            <person name="Foster-Nyarko E."/>
            <person name="Jarju S."/>
            <person name="Secka A."/>
            <person name="Antonio M."/>
            <person name="Oren A."/>
            <person name="Chaudhuri R.R."/>
            <person name="La Ragione R."/>
            <person name="Hildebrand F."/>
            <person name="Pallen M.J."/>
        </authorList>
    </citation>
    <scope>NUCLEOTIDE SEQUENCE</scope>
    <source>
        <strain evidence="7">13766</strain>
    </source>
</reference>
<evidence type="ECO:0000313" key="7">
    <source>
        <dbReference type="EMBL" id="HIS92296.1"/>
    </source>
</evidence>
<proteinExistence type="inferred from homology"/>
<sequence length="481" mass="52749">MLTAAMKRLNLETDRNFFKTIFAIALPSAFQGLVSLLVVYLDDIMVSRISSMEGLGVPGIAQAAGNVGDIALAGVSQANAVTSLFTAATLGLASGSAVLISQFWGKKDMASIKRVFPIVTLLCLLVSLVFVAIALLIPDQVLGLVLSSDDITEATRLAARAYFQVVCFSYIPYAIAYALIGMLRSVEIVRVTLYITISALFTNLFFNYVFIYGRLGFPQLGIRGAAVATVITRIVELAFVWYYTFYRQKKLDIRPRDLLRFDRAINRRYMRYGLPVGLADLQWAIVGFGKAMIIGVLADEVLAANRAAEALMQLGFIFTNSLAAGACIVVGKSVGENDYAKTRRYSNTIQVMFACIGIAVSLAVFAARDVYLSTYGLSPQAHEYAMSMAALGALTMIGTTYHASCFVGINRGAGDSRFTMTVDIICGWLIVLPLSYLAAVVWQLSPPLVFLFIRIDQCFKWIIAFIRLRGNKWIRNITLET</sequence>
<feature type="transmembrane region" description="Helical" evidence="6">
    <location>
        <begin position="84"/>
        <end position="104"/>
    </location>
</feature>
<dbReference type="InterPro" id="IPR050222">
    <property type="entry name" value="MATE_MdtK"/>
</dbReference>
<keyword evidence="6" id="KW-0812">Transmembrane</keyword>
<evidence type="ECO:0000256" key="4">
    <source>
        <dbReference type="ARBA" id="ARBA00022448"/>
    </source>
</evidence>
<feature type="transmembrane region" description="Helical" evidence="6">
    <location>
        <begin position="21"/>
        <end position="41"/>
    </location>
</feature>
<dbReference type="GO" id="GO:0015297">
    <property type="term" value="F:antiporter activity"/>
    <property type="evidence" value="ECO:0007669"/>
    <property type="project" value="InterPro"/>
</dbReference>
<feature type="transmembrane region" description="Helical" evidence="6">
    <location>
        <begin position="272"/>
        <end position="298"/>
    </location>
</feature>
<dbReference type="AlphaFoldDB" id="A0A9D1FZE7"/>
<name>A0A9D1FZE7_9FIRM</name>
<dbReference type="EMBL" id="DVJN01000092">
    <property type="protein sequence ID" value="HIS92296.1"/>
    <property type="molecule type" value="Genomic_DNA"/>
</dbReference>
<reference evidence="7" key="1">
    <citation type="submission" date="2020-10" db="EMBL/GenBank/DDBJ databases">
        <authorList>
            <person name="Gilroy R."/>
        </authorList>
    </citation>
    <scope>NUCLEOTIDE SEQUENCE</scope>
    <source>
        <strain evidence="7">13766</strain>
    </source>
</reference>
<gene>
    <name evidence="7" type="ORF">IAA84_04685</name>
</gene>
<feature type="transmembrane region" description="Helical" evidence="6">
    <location>
        <begin position="116"/>
        <end position="137"/>
    </location>
</feature>
<feature type="transmembrane region" description="Helical" evidence="6">
    <location>
        <begin position="157"/>
        <end position="179"/>
    </location>
</feature>